<sequence length="156" mass="17164">MVSSTPIFNPSESLLPLTKPPQNPSLTNWRPTLVPSQTLIRDLTTRSVWDNEDLKEASSSEPSSSLTNSDDMTDEVYEFLSALFAGRLRLVTSLKIVVSNDGLNKLLETTLPSAHHLLTMISTGVTPTPSSMEMESNSSTNAVENAEEQYEWVYSG</sequence>
<feature type="region of interest" description="Disordered" evidence="1">
    <location>
        <begin position="126"/>
        <end position="145"/>
    </location>
</feature>
<dbReference type="AlphaFoldDB" id="V2W6U3"/>
<dbReference type="HOGENOM" id="CLU_093549_0_0_1"/>
<feature type="compositionally biased region" description="Polar residues" evidence="1">
    <location>
        <begin position="1"/>
        <end position="12"/>
    </location>
</feature>
<proteinExistence type="predicted"/>
<name>V2W6U3_MONRO</name>
<accession>V2W6U3</accession>
<dbReference type="KEGG" id="mrr:Moror_14378"/>
<dbReference type="EMBL" id="AWSO01001885">
    <property type="protein sequence ID" value="ESK82533.1"/>
    <property type="molecule type" value="Genomic_DNA"/>
</dbReference>
<comment type="caution">
    <text evidence="2">The sequence shown here is derived from an EMBL/GenBank/DDBJ whole genome shotgun (WGS) entry which is preliminary data.</text>
</comment>
<evidence type="ECO:0000256" key="1">
    <source>
        <dbReference type="SAM" id="MobiDB-lite"/>
    </source>
</evidence>
<evidence type="ECO:0000313" key="2">
    <source>
        <dbReference type="EMBL" id="ESK82533.1"/>
    </source>
</evidence>
<gene>
    <name evidence="2" type="ORF">Moror_14378</name>
</gene>
<dbReference type="Proteomes" id="UP000017559">
    <property type="component" value="Unassembled WGS sequence"/>
</dbReference>
<evidence type="ECO:0000313" key="3">
    <source>
        <dbReference type="Proteomes" id="UP000017559"/>
    </source>
</evidence>
<organism evidence="2 3">
    <name type="scientific">Moniliophthora roreri (strain MCA 2997)</name>
    <name type="common">Cocoa frosty pod rot fungus</name>
    <name type="synonym">Crinipellis roreri</name>
    <dbReference type="NCBI Taxonomy" id="1381753"/>
    <lineage>
        <taxon>Eukaryota</taxon>
        <taxon>Fungi</taxon>
        <taxon>Dikarya</taxon>
        <taxon>Basidiomycota</taxon>
        <taxon>Agaricomycotina</taxon>
        <taxon>Agaricomycetes</taxon>
        <taxon>Agaricomycetidae</taxon>
        <taxon>Agaricales</taxon>
        <taxon>Marasmiineae</taxon>
        <taxon>Marasmiaceae</taxon>
        <taxon>Moniliophthora</taxon>
    </lineage>
</organism>
<reference evidence="2 3" key="1">
    <citation type="journal article" date="2014" name="BMC Genomics">
        <title>Genome and secretome analysis of the hemibiotrophic fungal pathogen, Moniliophthora roreri, which causes frosty pod rot disease of cacao: mechanisms of the biotrophic and necrotrophic phases.</title>
        <authorList>
            <person name="Meinhardt L.W."/>
            <person name="Costa G.G.L."/>
            <person name="Thomazella D.P.T."/>
            <person name="Teixeira P.J.P.L."/>
            <person name="Carazzolle M.F."/>
            <person name="Schuster S.C."/>
            <person name="Carlson J.E."/>
            <person name="Guiltinan M.J."/>
            <person name="Mieczkowski P."/>
            <person name="Farmer A."/>
            <person name="Ramaraj T."/>
            <person name="Crozier J."/>
            <person name="Davis R.E."/>
            <person name="Shao J."/>
            <person name="Melnick R.L."/>
            <person name="Pereira G.A.G."/>
            <person name="Bailey B.A."/>
        </authorList>
    </citation>
    <scope>NUCLEOTIDE SEQUENCE [LARGE SCALE GENOMIC DNA]</scope>
    <source>
        <strain evidence="2 3">MCA 2997</strain>
    </source>
</reference>
<keyword evidence="3" id="KW-1185">Reference proteome</keyword>
<feature type="compositionally biased region" description="Low complexity" evidence="1">
    <location>
        <begin position="127"/>
        <end position="141"/>
    </location>
</feature>
<protein>
    <submittedName>
        <fullName evidence="2">Uncharacterized protein</fullName>
    </submittedName>
</protein>
<feature type="region of interest" description="Disordered" evidence="1">
    <location>
        <begin position="1"/>
        <end position="31"/>
    </location>
</feature>